<dbReference type="KEGG" id="manq:L1994_05040"/>
<evidence type="ECO:0000256" key="1">
    <source>
        <dbReference type="ARBA" id="ARBA00022485"/>
    </source>
</evidence>
<reference evidence="7" key="1">
    <citation type="submission" date="2022-01" db="EMBL/GenBank/DDBJ databases">
        <title>Complete genome of Methanomicrobium antiquum DSM 21220.</title>
        <authorList>
            <person name="Chen S.-C."/>
            <person name="You Y.-T."/>
            <person name="Zhou Y.-Z."/>
            <person name="Lai M.-C."/>
        </authorList>
    </citation>
    <scope>NUCLEOTIDE SEQUENCE</scope>
    <source>
        <strain evidence="7">DSM 21220</strain>
    </source>
</reference>
<protein>
    <submittedName>
        <fullName evidence="7">4Fe-4S dicluster domain-containing protein</fullName>
    </submittedName>
</protein>
<dbReference type="GeneID" id="79949740"/>
<dbReference type="PROSITE" id="PS51379">
    <property type="entry name" value="4FE4S_FER_2"/>
    <property type="match status" value="2"/>
</dbReference>
<feature type="domain" description="4Fe-4S ferredoxin-type" evidence="6">
    <location>
        <begin position="69"/>
        <end position="98"/>
    </location>
</feature>
<dbReference type="RefSeq" id="WP_278100594.1">
    <property type="nucleotide sequence ID" value="NZ_CP091092.1"/>
</dbReference>
<evidence type="ECO:0000313" key="8">
    <source>
        <dbReference type="Proteomes" id="UP001218895"/>
    </source>
</evidence>
<dbReference type="Proteomes" id="UP001218895">
    <property type="component" value="Chromosome"/>
</dbReference>
<dbReference type="GO" id="GO:0016651">
    <property type="term" value="F:oxidoreductase activity, acting on NAD(P)H"/>
    <property type="evidence" value="ECO:0007669"/>
    <property type="project" value="InterPro"/>
</dbReference>
<accession>A0AAF0FSL8</accession>
<feature type="region of interest" description="Disordered" evidence="5">
    <location>
        <begin position="109"/>
        <end position="129"/>
    </location>
</feature>
<name>A0AAF0FSL8_9EURY</name>
<proteinExistence type="predicted"/>
<evidence type="ECO:0000256" key="3">
    <source>
        <dbReference type="ARBA" id="ARBA00023004"/>
    </source>
</evidence>
<dbReference type="Pfam" id="PF13187">
    <property type="entry name" value="Fer4_9"/>
    <property type="match status" value="1"/>
</dbReference>
<keyword evidence="4" id="KW-0411">Iron-sulfur</keyword>
<dbReference type="InterPro" id="IPR010226">
    <property type="entry name" value="NADH_quinone_OxRdtase_chainI"/>
</dbReference>
<evidence type="ECO:0000259" key="6">
    <source>
        <dbReference type="PROSITE" id="PS51379"/>
    </source>
</evidence>
<dbReference type="PROSITE" id="PS00198">
    <property type="entry name" value="4FE4S_FER_1"/>
    <property type="match status" value="2"/>
</dbReference>
<dbReference type="GO" id="GO:0051539">
    <property type="term" value="F:4 iron, 4 sulfur cluster binding"/>
    <property type="evidence" value="ECO:0007669"/>
    <property type="project" value="UniProtKB-KW"/>
</dbReference>
<dbReference type="GO" id="GO:0016020">
    <property type="term" value="C:membrane"/>
    <property type="evidence" value="ECO:0007669"/>
    <property type="project" value="InterPro"/>
</dbReference>
<keyword evidence="1" id="KW-0004">4Fe-4S</keyword>
<dbReference type="SUPFAM" id="SSF46548">
    <property type="entry name" value="alpha-helical ferredoxin"/>
    <property type="match status" value="1"/>
</dbReference>
<dbReference type="InterPro" id="IPR017896">
    <property type="entry name" value="4Fe4S_Fe-S-bd"/>
</dbReference>
<dbReference type="EMBL" id="CP091092">
    <property type="protein sequence ID" value="WFN37754.1"/>
    <property type="molecule type" value="Genomic_DNA"/>
</dbReference>
<keyword evidence="3" id="KW-0408">Iron</keyword>
<keyword evidence="2" id="KW-0479">Metal-binding</keyword>
<dbReference type="AlphaFoldDB" id="A0AAF0FSL8"/>
<evidence type="ECO:0000313" key="7">
    <source>
        <dbReference type="EMBL" id="WFN37754.1"/>
    </source>
</evidence>
<evidence type="ECO:0000256" key="4">
    <source>
        <dbReference type="ARBA" id="ARBA00023014"/>
    </source>
</evidence>
<dbReference type="PANTHER" id="PTHR10849">
    <property type="entry name" value="NADH DEHYDROGENASE UBIQUINONE IRON-SULFUR PROTEIN 8, MITOCHONDRIAL"/>
    <property type="match status" value="1"/>
</dbReference>
<keyword evidence="8" id="KW-1185">Reference proteome</keyword>
<gene>
    <name evidence="7" type="ORF">L1994_05040</name>
</gene>
<dbReference type="Gene3D" id="3.30.70.20">
    <property type="match status" value="2"/>
</dbReference>
<evidence type="ECO:0000256" key="2">
    <source>
        <dbReference type="ARBA" id="ARBA00022723"/>
    </source>
</evidence>
<dbReference type="GO" id="GO:0046872">
    <property type="term" value="F:metal ion binding"/>
    <property type="evidence" value="ECO:0007669"/>
    <property type="project" value="UniProtKB-KW"/>
</dbReference>
<evidence type="ECO:0000256" key="5">
    <source>
        <dbReference type="SAM" id="MobiDB-lite"/>
    </source>
</evidence>
<dbReference type="InterPro" id="IPR017900">
    <property type="entry name" value="4Fe4S_Fe_S_CS"/>
</dbReference>
<feature type="domain" description="4Fe-4S ferredoxin-type" evidence="6">
    <location>
        <begin position="38"/>
        <end position="67"/>
    </location>
</feature>
<organism evidence="7 8">
    <name type="scientific">Methanomicrobium antiquum</name>
    <dbReference type="NCBI Taxonomy" id="487686"/>
    <lineage>
        <taxon>Archaea</taxon>
        <taxon>Methanobacteriati</taxon>
        <taxon>Methanobacteriota</taxon>
        <taxon>Stenosarchaea group</taxon>
        <taxon>Methanomicrobia</taxon>
        <taxon>Methanomicrobiales</taxon>
        <taxon>Methanomicrobiaceae</taxon>
        <taxon>Methanomicrobium</taxon>
    </lineage>
</organism>
<sequence>MAVKLFAMTKTIFKRLGKGPSTIRYPAEPAKRYEGSRGQIEIVIEDCIYCGLCSRHCPSDAILVDKPSRTWTIDRFRCISCNSCAEACPKNCLKLNNIYHEPVLNGPLPESFTGPAEEQKSSAENIAEN</sequence>